<dbReference type="InterPro" id="IPR036097">
    <property type="entry name" value="HisK_dim/P_sf"/>
</dbReference>
<dbReference type="Pfam" id="PF00672">
    <property type="entry name" value="HAMP"/>
    <property type="match status" value="1"/>
</dbReference>
<evidence type="ECO:0000256" key="4">
    <source>
        <dbReference type="ARBA" id="ARBA00022553"/>
    </source>
</evidence>
<dbReference type="Pfam" id="PF02518">
    <property type="entry name" value="HATPase_c"/>
    <property type="match status" value="1"/>
</dbReference>
<keyword evidence="16" id="KW-1185">Reference proteome</keyword>
<feature type="domain" description="HAMP" evidence="14">
    <location>
        <begin position="231"/>
        <end position="283"/>
    </location>
</feature>
<dbReference type="SUPFAM" id="SSF158472">
    <property type="entry name" value="HAMP domain-like"/>
    <property type="match status" value="1"/>
</dbReference>
<dbReference type="PROSITE" id="PS50109">
    <property type="entry name" value="HIS_KIN"/>
    <property type="match status" value="1"/>
</dbReference>
<dbReference type="SMART" id="SM00387">
    <property type="entry name" value="HATPase_c"/>
    <property type="match status" value="1"/>
</dbReference>
<dbReference type="Gene3D" id="1.10.287.130">
    <property type="match status" value="1"/>
</dbReference>
<evidence type="ECO:0000256" key="8">
    <source>
        <dbReference type="ARBA" id="ARBA00022989"/>
    </source>
</evidence>
<evidence type="ECO:0000313" key="15">
    <source>
        <dbReference type="EMBL" id="MBQ0937346.1"/>
    </source>
</evidence>
<evidence type="ECO:0000256" key="10">
    <source>
        <dbReference type="ARBA" id="ARBA00023136"/>
    </source>
</evidence>
<protein>
    <recommendedName>
        <fullName evidence="3">histidine kinase</fullName>
        <ecNumber evidence="3">2.7.13.3</ecNumber>
    </recommendedName>
</protein>
<evidence type="ECO:0000259" key="13">
    <source>
        <dbReference type="PROSITE" id="PS50109"/>
    </source>
</evidence>
<name>A0ABS5E1P3_9BURK</name>
<keyword evidence="4" id="KW-0597">Phosphoprotein</keyword>
<evidence type="ECO:0000256" key="1">
    <source>
        <dbReference type="ARBA" id="ARBA00000085"/>
    </source>
</evidence>
<comment type="caution">
    <text evidence="15">The sequence shown here is derived from an EMBL/GenBank/DDBJ whole genome shotgun (WGS) entry which is preliminary data.</text>
</comment>
<sequence length="507" mass="55411">MRGSLAVKVFWAVFGTAALLVVAITTASVWRVDRSFSRYVLQLELERLRGLVEQVQRDHAVRGDWGFVPDQAQDPEGYRRWFNRAMGQQRPPRGPAADVTQALGLPSPAPDGPPRDGPNEGPLDAAPPDAPPRDANRPPPRPPDRLALMRRVAFFDAQGRNVGGAPVPLSQCATVPVEVHGQVVGQVGLHIQKDALATAALAFLREQWRDALWMGAAALLLSAVVSLLFARHLRRPVRELVAGTQALTRGALTTRLPTDRRDEFGLLADHFNLMAAQLEQQERSRREWLASTSHELRTPLTVLRALIEALQEGIRQGDPATLQRLHEQVMSLTRLVDDLHQLAQHDAGSHALALAPVRPHDLVDDVLDALAPRLQQAGLQLSLDDLDPDVTLQADPQRLRQLVLNLVENSLRYTDAPGRLHISLRRAAGGWQAEFEDSAPGVPPEALPRLFERFYRGEASRSRATGGSGLGLAIGRAMAEQHGGSLQAFPSALGGLKLVLWLPIGPP</sequence>
<keyword evidence="10 12" id="KW-0472">Membrane</keyword>
<dbReference type="InterPro" id="IPR003594">
    <property type="entry name" value="HATPase_dom"/>
</dbReference>
<dbReference type="InterPro" id="IPR003661">
    <property type="entry name" value="HisK_dim/P_dom"/>
</dbReference>
<evidence type="ECO:0000256" key="2">
    <source>
        <dbReference type="ARBA" id="ARBA00004370"/>
    </source>
</evidence>
<reference evidence="15 16" key="1">
    <citation type="submission" date="2021-04" db="EMBL/GenBank/DDBJ databases">
        <title>The genome sequence of type strain Ideonella paludis KCTC 32238.</title>
        <authorList>
            <person name="Liu Y."/>
        </authorList>
    </citation>
    <scope>NUCLEOTIDE SEQUENCE [LARGE SCALE GENOMIC DNA]</scope>
    <source>
        <strain evidence="15 16">KCTC 32238</strain>
    </source>
</reference>
<proteinExistence type="predicted"/>
<dbReference type="InterPro" id="IPR004358">
    <property type="entry name" value="Sig_transdc_His_kin-like_C"/>
</dbReference>
<dbReference type="PANTHER" id="PTHR45436:SF5">
    <property type="entry name" value="SENSOR HISTIDINE KINASE TRCS"/>
    <property type="match status" value="1"/>
</dbReference>
<dbReference type="PROSITE" id="PS50885">
    <property type="entry name" value="HAMP"/>
    <property type="match status" value="1"/>
</dbReference>
<keyword evidence="9" id="KW-0902">Two-component regulatory system</keyword>
<feature type="region of interest" description="Disordered" evidence="11">
    <location>
        <begin position="86"/>
        <end position="145"/>
    </location>
</feature>
<dbReference type="Gene3D" id="6.10.340.10">
    <property type="match status" value="1"/>
</dbReference>
<dbReference type="SMART" id="SM00304">
    <property type="entry name" value="HAMP"/>
    <property type="match status" value="1"/>
</dbReference>
<dbReference type="EMBL" id="JAGQDG010000008">
    <property type="protein sequence ID" value="MBQ0937346.1"/>
    <property type="molecule type" value="Genomic_DNA"/>
</dbReference>
<evidence type="ECO:0000313" key="16">
    <source>
        <dbReference type="Proteomes" id="UP000672097"/>
    </source>
</evidence>
<keyword evidence="6 12" id="KW-0812">Transmembrane</keyword>
<evidence type="ECO:0000256" key="7">
    <source>
        <dbReference type="ARBA" id="ARBA00022777"/>
    </source>
</evidence>
<dbReference type="InterPro" id="IPR003660">
    <property type="entry name" value="HAMP_dom"/>
</dbReference>
<feature type="transmembrane region" description="Helical" evidence="12">
    <location>
        <begin position="211"/>
        <end position="230"/>
    </location>
</feature>
<organism evidence="15 16">
    <name type="scientific">Ideonella paludis</name>
    <dbReference type="NCBI Taxonomy" id="1233411"/>
    <lineage>
        <taxon>Bacteria</taxon>
        <taxon>Pseudomonadati</taxon>
        <taxon>Pseudomonadota</taxon>
        <taxon>Betaproteobacteria</taxon>
        <taxon>Burkholderiales</taxon>
        <taxon>Sphaerotilaceae</taxon>
        <taxon>Ideonella</taxon>
    </lineage>
</organism>
<dbReference type="PANTHER" id="PTHR45436">
    <property type="entry name" value="SENSOR HISTIDINE KINASE YKOH"/>
    <property type="match status" value="1"/>
</dbReference>
<evidence type="ECO:0000256" key="9">
    <source>
        <dbReference type="ARBA" id="ARBA00023012"/>
    </source>
</evidence>
<evidence type="ECO:0000259" key="14">
    <source>
        <dbReference type="PROSITE" id="PS50885"/>
    </source>
</evidence>
<evidence type="ECO:0000256" key="6">
    <source>
        <dbReference type="ARBA" id="ARBA00022692"/>
    </source>
</evidence>
<dbReference type="InterPro" id="IPR036890">
    <property type="entry name" value="HATPase_C_sf"/>
</dbReference>
<keyword evidence="7" id="KW-0418">Kinase</keyword>
<keyword evidence="5" id="KW-0808">Transferase</keyword>
<evidence type="ECO:0000256" key="11">
    <source>
        <dbReference type="SAM" id="MobiDB-lite"/>
    </source>
</evidence>
<dbReference type="Pfam" id="PF00512">
    <property type="entry name" value="HisKA"/>
    <property type="match status" value="1"/>
</dbReference>
<dbReference type="Gene3D" id="3.30.565.10">
    <property type="entry name" value="Histidine kinase-like ATPase, C-terminal domain"/>
    <property type="match status" value="1"/>
</dbReference>
<dbReference type="CDD" id="cd06225">
    <property type="entry name" value="HAMP"/>
    <property type="match status" value="1"/>
</dbReference>
<keyword evidence="8 12" id="KW-1133">Transmembrane helix</keyword>
<dbReference type="Proteomes" id="UP000672097">
    <property type="component" value="Unassembled WGS sequence"/>
</dbReference>
<dbReference type="SUPFAM" id="SSF55874">
    <property type="entry name" value="ATPase domain of HSP90 chaperone/DNA topoisomerase II/histidine kinase"/>
    <property type="match status" value="1"/>
</dbReference>
<feature type="domain" description="Histidine kinase" evidence="13">
    <location>
        <begin position="291"/>
        <end position="506"/>
    </location>
</feature>
<accession>A0ABS5E1P3</accession>
<dbReference type="PRINTS" id="PR00344">
    <property type="entry name" value="BCTRLSENSOR"/>
</dbReference>
<comment type="catalytic activity">
    <reaction evidence="1">
        <text>ATP + protein L-histidine = ADP + protein N-phospho-L-histidine.</text>
        <dbReference type="EC" id="2.7.13.3"/>
    </reaction>
</comment>
<evidence type="ECO:0000256" key="12">
    <source>
        <dbReference type="SAM" id="Phobius"/>
    </source>
</evidence>
<dbReference type="SUPFAM" id="SSF47384">
    <property type="entry name" value="Homodimeric domain of signal transducing histidine kinase"/>
    <property type="match status" value="1"/>
</dbReference>
<comment type="subcellular location">
    <subcellularLocation>
        <location evidence="2">Membrane</location>
    </subcellularLocation>
</comment>
<dbReference type="RefSeq" id="WP_210810867.1">
    <property type="nucleotide sequence ID" value="NZ_JAGQDG010000008.1"/>
</dbReference>
<gene>
    <name evidence="15" type="ORF">KAK11_18625</name>
</gene>
<feature type="transmembrane region" description="Helical" evidence="12">
    <location>
        <begin position="9"/>
        <end position="30"/>
    </location>
</feature>
<dbReference type="CDD" id="cd00082">
    <property type="entry name" value="HisKA"/>
    <property type="match status" value="1"/>
</dbReference>
<evidence type="ECO:0000256" key="5">
    <source>
        <dbReference type="ARBA" id="ARBA00022679"/>
    </source>
</evidence>
<evidence type="ECO:0000256" key="3">
    <source>
        <dbReference type="ARBA" id="ARBA00012438"/>
    </source>
</evidence>
<dbReference type="SMART" id="SM00388">
    <property type="entry name" value="HisKA"/>
    <property type="match status" value="1"/>
</dbReference>
<dbReference type="InterPro" id="IPR050428">
    <property type="entry name" value="TCS_sensor_his_kinase"/>
</dbReference>
<dbReference type="EC" id="2.7.13.3" evidence="3"/>
<dbReference type="InterPro" id="IPR005467">
    <property type="entry name" value="His_kinase_dom"/>
</dbReference>